<dbReference type="Proteomes" id="UP000270261">
    <property type="component" value="Unassembled WGS sequence"/>
</dbReference>
<name>A0A3R8LTU8_9BURK</name>
<dbReference type="Gene3D" id="1.10.150.320">
    <property type="entry name" value="Photosystem II 12 kDa extrinsic protein"/>
    <property type="match status" value="1"/>
</dbReference>
<sequence length="97" mass="10279">MKHAGEKMKDKVSGKASAVSGKTQSTTDASKAGITGKLDLNSASESELAQLPGIGEARAKAIVKGRPYTGKDDLKTKKIIPASVYDKIKDRVIAHQR</sequence>
<accession>A0A3R8LTU8</accession>
<feature type="region of interest" description="Disordered" evidence="1">
    <location>
        <begin position="1"/>
        <end position="37"/>
    </location>
</feature>
<feature type="compositionally biased region" description="Polar residues" evidence="1">
    <location>
        <begin position="20"/>
        <end position="29"/>
    </location>
</feature>
<gene>
    <name evidence="2" type="ORF">EHV23_00135</name>
</gene>
<dbReference type="AlphaFoldDB" id="A0A3R8LTU8"/>
<keyword evidence="3" id="KW-1185">Reference proteome</keyword>
<evidence type="ECO:0000256" key="1">
    <source>
        <dbReference type="SAM" id="MobiDB-lite"/>
    </source>
</evidence>
<dbReference type="SUPFAM" id="SSF81585">
    <property type="entry name" value="PsbU/PolX domain-like"/>
    <property type="match status" value="1"/>
</dbReference>
<proteinExistence type="predicted"/>
<dbReference type="Pfam" id="PF12836">
    <property type="entry name" value="HHH_3"/>
    <property type="match status" value="1"/>
</dbReference>
<evidence type="ECO:0000313" key="2">
    <source>
        <dbReference type="EMBL" id="RRN46007.1"/>
    </source>
</evidence>
<organism evidence="2 3">
    <name type="scientific">Lautropia dentalis</name>
    <dbReference type="NCBI Taxonomy" id="2490857"/>
    <lineage>
        <taxon>Bacteria</taxon>
        <taxon>Pseudomonadati</taxon>
        <taxon>Pseudomonadota</taxon>
        <taxon>Betaproteobacteria</taxon>
        <taxon>Burkholderiales</taxon>
        <taxon>Burkholderiaceae</taxon>
        <taxon>Lautropia</taxon>
    </lineage>
</organism>
<evidence type="ECO:0000313" key="3">
    <source>
        <dbReference type="Proteomes" id="UP000270261"/>
    </source>
</evidence>
<comment type="caution">
    <text evidence="2">The sequence shown here is derived from an EMBL/GenBank/DDBJ whole genome shotgun (WGS) entry which is preliminary data.</text>
</comment>
<feature type="compositionally biased region" description="Basic and acidic residues" evidence="1">
    <location>
        <begin position="1"/>
        <end position="13"/>
    </location>
</feature>
<protein>
    <submittedName>
        <fullName evidence="2">Helix-hairpin-helix domain-containing protein</fullName>
    </submittedName>
</protein>
<dbReference type="EMBL" id="RRUE01000001">
    <property type="protein sequence ID" value="RRN46007.1"/>
    <property type="molecule type" value="Genomic_DNA"/>
</dbReference>
<reference evidence="2 3" key="1">
    <citation type="submission" date="2018-11" db="EMBL/GenBank/DDBJ databases">
        <title>Genome sequencing of Lautropia sp. KCOM 2505 (= ChDC F240).</title>
        <authorList>
            <person name="Kook J.-K."/>
            <person name="Park S.-N."/>
            <person name="Lim Y.K."/>
        </authorList>
    </citation>
    <scope>NUCLEOTIDE SEQUENCE [LARGE SCALE GENOMIC DNA]</scope>
    <source>
        <strain evidence="2 3">KCOM 2505</strain>
    </source>
</reference>